<comment type="similarity">
    <text evidence="2">Belongs to the amino acid-polyamine-organocation (APC) superfamily. Spore germination protein (SGP) (TC 2.A.3.9) family.</text>
</comment>
<reference evidence="9 10" key="1">
    <citation type="submission" date="2020-02" db="EMBL/GenBank/DDBJ databases">
        <authorList>
            <person name="Gao J."/>
            <person name="Sun J."/>
        </authorList>
    </citation>
    <scope>NUCLEOTIDE SEQUENCE [LARGE SCALE GENOMIC DNA]</scope>
    <source>
        <strain evidence="9 10">7124</strain>
    </source>
</reference>
<gene>
    <name evidence="9" type="ORF">G5B47_06440</name>
</gene>
<dbReference type="GO" id="GO:0016020">
    <property type="term" value="C:membrane"/>
    <property type="evidence" value="ECO:0007669"/>
    <property type="project" value="UniProtKB-SubCell"/>
</dbReference>
<comment type="subcellular location">
    <subcellularLocation>
        <location evidence="1">Membrane</location>
        <topology evidence="1">Multi-pass membrane protein</topology>
    </subcellularLocation>
</comment>
<dbReference type="Pfam" id="PF03845">
    <property type="entry name" value="Spore_permease"/>
    <property type="match status" value="1"/>
</dbReference>
<sequence>MLDRGKISARQAGFLMFTFLMGSSAVIIPSSAASFAKQDGWLTVVIATLIGIAVVLLFTKLGLLFPERSIVEYSEIILGKWIGKAVGLLYVLYPCYTGALVTGVFRDYVITVALPQAPAIIVSGSLLAVIAYAVRGGIEALGRVNELILPFRELIVMIIILMLVTEYKWNYLLPFLGQGIPPVIKGSVSVASLPFGETIVFAMLLPNISNIRKVKKSYILAVIFGGSMLTISVLISLLVFGPSIVARMNYPTHELIKYIEKLGFLTDMDTLGMMLWISSGFTKIAILYYCAAVGLAQWCRLSDYRFVVNPLGVLIFIFSIAAYGNLVEDAVFVTTIWPFFSLPFVILLPLLMLIVAKIRRLDGRKEEVHLKKG</sequence>
<dbReference type="GO" id="GO:0009847">
    <property type="term" value="P:spore germination"/>
    <property type="evidence" value="ECO:0007669"/>
    <property type="project" value="InterPro"/>
</dbReference>
<keyword evidence="4" id="KW-0309">Germination</keyword>
<feature type="transmembrane region" description="Helical" evidence="8">
    <location>
        <begin position="12"/>
        <end position="35"/>
    </location>
</feature>
<dbReference type="EMBL" id="JAAKGU010000002">
    <property type="protein sequence ID" value="NGM82045.1"/>
    <property type="molecule type" value="Genomic_DNA"/>
</dbReference>
<keyword evidence="10" id="KW-1185">Reference proteome</keyword>
<feature type="transmembrane region" description="Helical" evidence="8">
    <location>
        <begin position="41"/>
        <end position="65"/>
    </location>
</feature>
<evidence type="ECO:0000313" key="9">
    <source>
        <dbReference type="EMBL" id="NGM82045.1"/>
    </source>
</evidence>
<feature type="transmembrane region" description="Helical" evidence="8">
    <location>
        <begin position="273"/>
        <end position="294"/>
    </location>
</feature>
<keyword evidence="3" id="KW-0813">Transport</keyword>
<keyword evidence="6 8" id="KW-1133">Transmembrane helix</keyword>
<dbReference type="Proteomes" id="UP000480151">
    <property type="component" value="Unassembled WGS sequence"/>
</dbReference>
<feature type="transmembrane region" description="Helical" evidence="8">
    <location>
        <begin position="336"/>
        <end position="356"/>
    </location>
</feature>
<dbReference type="Gene3D" id="1.20.1740.10">
    <property type="entry name" value="Amino acid/polyamine transporter I"/>
    <property type="match status" value="1"/>
</dbReference>
<dbReference type="RefSeq" id="WP_165095844.1">
    <property type="nucleotide sequence ID" value="NZ_JAAKGU010000002.1"/>
</dbReference>
<evidence type="ECO:0000256" key="2">
    <source>
        <dbReference type="ARBA" id="ARBA00007998"/>
    </source>
</evidence>
<dbReference type="PANTHER" id="PTHR34975:SF2">
    <property type="entry name" value="SPORE GERMINATION PROTEIN A2"/>
    <property type="match status" value="1"/>
</dbReference>
<feature type="transmembrane region" description="Helical" evidence="8">
    <location>
        <begin position="306"/>
        <end position="324"/>
    </location>
</feature>
<feature type="transmembrane region" description="Helical" evidence="8">
    <location>
        <begin position="217"/>
        <end position="240"/>
    </location>
</feature>
<proteinExistence type="inferred from homology"/>
<name>A0A6M1PIB7_9BACL</name>
<evidence type="ECO:0000313" key="10">
    <source>
        <dbReference type="Proteomes" id="UP000480151"/>
    </source>
</evidence>
<keyword evidence="5 8" id="KW-0812">Transmembrane</keyword>
<dbReference type="PANTHER" id="PTHR34975">
    <property type="entry name" value="SPORE GERMINATION PROTEIN A2"/>
    <property type="match status" value="1"/>
</dbReference>
<keyword evidence="7 8" id="KW-0472">Membrane</keyword>
<feature type="transmembrane region" description="Helical" evidence="8">
    <location>
        <begin position="86"/>
        <end position="105"/>
    </location>
</feature>
<organism evidence="9 10">
    <name type="scientific">Paenibacillus apii</name>
    <dbReference type="NCBI Taxonomy" id="1850370"/>
    <lineage>
        <taxon>Bacteria</taxon>
        <taxon>Bacillati</taxon>
        <taxon>Bacillota</taxon>
        <taxon>Bacilli</taxon>
        <taxon>Bacillales</taxon>
        <taxon>Paenibacillaceae</taxon>
        <taxon>Paenibacillus</taxon>
    </lineage>
</organism>
<feature type="transmembrane region" description="Helical" evidence="8">
    <location>
        <begin position="117"/>
        <end position="135"/>
    </location>
</feature>
<dbReference type="InterPro" id="IPR004761">
    <property type="entry name" value="Spore_GerAB"/>
</dbReference>
<dbReference type="AlphaFoldDB" id="A0A6M1PIB7"/>
<protein>
    <submittedName>
        <fullName evidence="9">Endospore germination permease</fullName>
    </submittedName>
</protein>
<evidence type="ECO:0000256" key="1">
    <source>
        <dbReference type="ARBA" id="ARBA00004141"/>
    </source>
</evidence>
<evidence type="ECO:0000256" key="3">
    <source>
        <dbReference type="ARBA" id="ARBA00022448"/>
    </source>
</evidence>
<evidence type="ECO:0000256" key="7">
    <source>
        <dbReference type="ARBA" id="ARBA00023136"/>
    </source>
</evidence>
<feature type="transmembrane region" description="Helical" evidence="8">
    <location>
        <begin position="184"/>
        <end position="205"/>
    </location>
</feature>
<evidence type="ECO:0000256" key="4">
    <source>
        <dbReference type="ARBA" id="ARBA00022544"/>
    </source>
</evidence>
<feature type="transmembrane region" description="Helical" evidence="8">
    <location>
        <begin position="147"/>
        <end position="164"/>
    </location>
</feature>
<evidence type="ECO:0000256" key="5">
    <source>
        <dbReference type="ARBA" id="ARBA00022692"/>
    </source>
</evidence>
<dbReference type="NCBIfam" id="TIGR00912">
    <property type="entry name" value="2A0309"/>
    <property type="match status" value="1"/>
</dbReference>
<evidence type="ECO:0000256" key="8">
    <source>
        <dbReference type="SAM" id="Phobius"/>
    </source>
</evidence>
<comment type="caution">
    <text evidence="9">The sequence shown here is derived from an EMBL/GenBank/DDBJ whole genome shotgun (WGS) entry which is preliminary data.</text>
</comment>
<accession>A0A6M1PIB7</accession>
<evidence type="ECO:0000256" key="6">
    <source>
        <dbReference type="ARBA" id="ARBA00022989"/>
    </source>
</evidence>